<accession>A0ABZ1TR61</accession>
<dbReference type="EMBL" id="CP108090">
    <property type="protein sequence ID" value="WUQ16974.1"/>
    <property type="molecule type" value="Genomic_DNA"/>
</dbReference>
<dbReference type="Proteomes" id="UP001432039">
    <property type="component" value="Chromosome"/>
</dbReference>
<dbReference type="RefSeq" id="WP_328965214.1">
    <property type="nucleotide sequence ID" value="NZ_CP108090.1"/>
</dbReference>
<organism evidence="1 2">
    <name type="scientific">Streptomyces virginiae</name>
    <name type="common">Streptomyces cinnamonensis</name>
    <dbReference type="NCBI Taxonomy" id="1961"/>
    <lineage>
        <taxon>Bacteria</taxon>
        <taxon>Bacillati</taxon>
        <taxon>Actinomycetota</taxon>
        <taxon>Actinomycetes</taxon>
        <taxon>Kitasatosporales</taxon>
        <taxon>Streptomycetaceae</taxon>
        <taxon>Streptomyces</taxon>
    </lineage>
</organism>
<gene>
    <name evidence="1" type="ORF">OG517_39285</name>
</gene>
<evidence type="ECO:0000313" key="2">
    <source>
        <dbReference type="Proteomes" id="UP001432039"/>
    </source>
</evidence>
<protein>
    <submittedName>
        <fullName evidence="1">Uncharacterized protein</fullName>
    </submittedName>
</protein>
<evidence type="ECO:0000313" key="1">
    <source>
        <dbReference type="EMBL" id="WUQ16974.1"/>
    </source>
</evidence>
<sequence length="171" mass="18839">MRHWIHGPLGRLHGQLPHHEETNVVFFRGMSLDTLTRGLLGLRRRPLAYGKGADWGLMMHDMLGWDDGDTDPTDYEKVCPPGGELAVFITEPCSAKAHGPWFAYYRGGHLHTGFSFEAPDGRVGEDPDVLLPALEAAGLVGPHAQHGAEDFEERIVRAISEGLSLPELELP</sequence>
<keyword evidence="2" id="KW-1185">Reference proteome</keyword>
<reference evidence="1" key="1">
    <citation type="submission" date="2022-10" db="EMBL/GenBank/DDBJ databases">
        <title>The complete genomes of actinobacterial strains from the NBC collection.</title>
        <authorList>
            <person name="Joergensen T.S."/>
            <person name="Alvarez Arevalo M."/>
            <person name="Sterndorff E.B."/>
            <person name="Faurdal D."/>
            <person name="Vuksanovic O."/>
            <person name="Mourched A.-S."/>
            <person name="Charusanti P."/>
            <person name="Shaw S."/>
            <person name="Blin K."/>
            <person name="Weber T."/>
        </authorList>
    </citation>
    <scope>NUCLEOTIDE SEQUENCE</scope>
    <source>
        <strain evidence="1">NBC_00248</strain>
    </source>
</reference>
<proteinExistence type="predicted"/>
<name>A0ABZ1TR61_STRVG</name>